<dbReference type="SUPFAM" id="SSF46785">
    <property type="entry name" value="Winged helix' DNA-binding domain"/>
    <property type="match status" value="1"/>
</dbReference>
<evidence type="ECO:0000256" key="1">
    <source>
        <dbReference type="ARBA" id="ARBA00023015"/>
    </source>
</evidence>
<sequence>MTAIQSKSVFLYSEIRRALRSGPYLPGQRIDPATLAGEFHTSATPVRFALYRLVGEGLIADHARSGLYVPLLTEVALRDLYDWMRRLLLMACDIGTVSTPVTTSDLTAVASEDDVPTVTWQLFDAIARATDYRPLHQAVTQANDRLAPIRRSGRVDDACEELSALIGHWQKCDIRSLRAGLNAYHERRKKLVPHIVASLGDDSDLLH</sequence>
<dbReference type="Gene3D" id="1.10.10.10">
    <property type="entry name" value="Winged helix-like DNA-binding domain superfamily/Winged helix DNA-binding domain"/>
    <property type="match status" value="1"/>
</dbReference>
<dbReference type="Pfam" id="PF00392">
    <property type="entry name" value="GntR"/>
    <property type="match status" value="1"/>
</dbReference>
<evidence type="ECO:0000313" key="6">
    <source>
        <dbReference type="Proteomes" id="UP001595724"/>
    </source>
</evidence>
<comment type="caution">
    <text evidence="5">The sequence shown here is derived from an EMBL/GenBank/DDBJ whole genome shotgun (WGS) entry which is preliminary data.</text>
</comment>
<keyword evidence="2" id="KW-0238">DNA-binding</keyword>
<dbReference type="InterPro" id="IPR036388">
    <property type="entry name" value="WH-like_DNA-bd_sf"/>
</dbReference>
<protein>
    <submittedName>
        <fullName evidence="5">GntR family transcriptional regulator</fullName>
    </submittedName>
</protein>
<feature type="domain" description="HTH gntR-type" evidence="4">
    <location>
        <begin position="5"/>
        <end position="72"/>
    </location>
</feature>
<keyword evidence="1" id="KW-0805">Transcription regulation</keyword>
<dbReference type="PROSITE" id="PS50949">
    <property type="entry name" value="HTH_GNTR"/>
    <property type="match status" value="1"/>
</dbReference>
<name>A0ABV7UU61_9GAMM</name>
<keyword evidence="3" id="KW-0804">Transcription</keyword>
<evidence type="ECO:0000259" key="4">
    <source>
        <dbReference type="PROSITE" id="PS50949"/>
    </source>
</evidence>
<dbReference type="SMART" id="SM00345">
    <property type="entry name" value="HTH_GNTR"/>
    <property type="match status" value="1"/>
</dbReference>
<evidence type="ECO:0000256" key="3">
    <source>
        <dbReference type="ARBA" id="ARBA00023163"/>
    </source>
</evidence>
<reference evidence="6" key="1">
    <citation type="journal article" date="2019" name="Int. J. Syst. Evol. Microbiol.">
        <title>The Global Catalogue of Microorganisms (GCM) 10K type strain sequencing project: providing services to taxonomists for standard genome sequencing and annotation.</title>
        <authorList>
            <consortium name="The Broad Institute Genomics Platform"/>
            <consortium name="The Broad Institute Genome Sequencing Center for Infectious Disease"/>
            <person name="Wu L."/>
            <person name="Ma J."/>
        </authorList>
    </citation>
    <scope>NUCLEOTIDE SEQUENCE [LARGE SCALE GENOMIC DNA]</scope>
    <source>
        <strain evidence="6">KCTC 42211</strain>
    </source>
</reference>
<evidence type="ECO:0000313" key="5">
    <source>
        <dbReference type="EMBL" id="MFC3660205.1"/>
    </source>
</evidence>
<keyword evidence="6" id="KW-1185">Reference proteome</keyword>
<organism evidence="5 6">
    <name type="scientific">Luteimonas notoginsengisoli</name>
    <dbReference type="NCBI Taxonomy" id="1578200"/>
    <lineage>
        <taxon>Bacteria</taxon>
        <taxon>Pseudomonadati</taxon>
        <taxon>Pseudomonadota</taxon>
        <taxon>Gammaproteobacteria</taxon>
        <taxon>Lysobacterales</taxon>
        <taxon>Lysobacteraceae</taxon>
        <taxon>Luteimonas</taxon>
    </lineage>
</organism>
<dbReference type="Proteomes" id="UP001595724">
    <property type="component" value="Unassembled WGS sequence"/>
</dbReference>
<dbReference type="PANTHER" id="PTHR43537:SF5">
    <property type="entry name" value="UXU OPERON TRANSCRIPTIONAL REGULATOR"/>
    <property type="match status" value="1"/>
</dbReference>
<dbReference type="EMBL" id="JBHRYF010000008">
    <property type="protein sequence ID" value="MFC3660205.1"/>
    <property type="molecule type" value="Genomic_DNA"/>
</dbReference>
<accession>A0ABV7UU61</accession>
<dbReference type="InterPro" id="IPR000524">
    <property type="entry name" value="Tscrpt_reg_HTH_GntR"/>
</dbReference>
<dbReference type="InterPro" id="IPR036390">
    <property type="entry name" value="WH_DNA-bd_sf"/>
</dbReference>
<evidence type="ECO:0000256" key="2">
    <source>
        <dbReference type="ARBA" id="ARBA00023125"/>
    </source>
</evidence>
<proteinExistence type="predicted"/>
<gene>
    <name evidence="5" type="ORF">ACFOM9_09025</name>
</gene>
<dbReference type="PANTHER" id="PTHR43537">
    <property type="entry name" value="TRANSCRIPTIONAL REGULATOR, GNTR FAMILY"/>
    <property type="match status" value="1"/>
</dbReference>
<dbReference type="RefSeq" id="WP_386709246.1">
    <property type="nucleotide sequence ID" value="NZ_JBHRYF010000008.1"/>
</dbReference>